<evidence type="ECO:0000313" key="8">
    <source>
        <dbReference type="EMBL" id="SVE49967.1"/>
    </source>
</evidence>
<feature type="non-terminal residue" evidence="8">
    <location>
        <position position="159"/>
    </location>
</feature>
<keyword evidence="4 6" id="KW-1133">Transmembrane helix</keyword>
<dbReference type="GO" id="GO:0005886">
    <property type="term" value="C:plasma membrane"/>
    <property type="evidence" value="ECO:0007669"/>
    <property type="project" value="UniProtKB-SubCell"/>
</dbReference>
<feature type="transmembrane region" description="Helical" evidence="6">
    <location>
        <begin position="78"/>
        <end position="97"/>
    </location>
</feature>
<keyword evidence="2" id="KW-1003">Cell membrane</keyword>
<reference evidence="8" key="1">
    <citation type="submission" date="2018-05" db="EMBL/GenBank/DDBJ databases">
        <authorList>
            <person name="Lanie J.A."/>
            <person name="Ng W.-L."/>
            <person name="Kazmierczak K.M."/>
            <person name="Andrzejewski T.M."/>
            <person name="Davidsen T.M."/>
            <person name="Wayne K.J."/>
            <person name="Tettelin H."/>
            <person name="Glass J.I."/>
            <person name="Rusch D."/>
            <person name="Podicherti R."/>
            <person name="Tsui H.-C.T."/>
            <person name="Winkler M.E."/>
        </authorList>
    </citation>
    <scope>NUCLEOTIDE SEQUENCE</scope>
</reference>
<comment type="subcellular location">
    <subcellularLocation>
        <location evidence="1">Cell membrane</location>
        <topology evidence="1">Multi-pass membrane protein</topology>
    </subcellularLocation>
</comment>
<feature type="transmembrane region" description="Helical" evidence="6">
    <location>
        <begin position="20"/>
        <end position="41"/>
    </location>
</feature>
<evidence type="ECO:0000259" key="7">
    <source>
        <dbReference type="Pfam" id="PF13491"/>
    </source>
</evidence>
<name>A0A383DZG7_9ZZZZ</name>
<gene>
    <name evidence="8" type="ORF">METZ01_LOCUS502821</name>
</gene>
<dbReference type="InterPro" id="IPR025199">
    <property type="entry name" value="FtsK_4TM"/>
</dbReference>
<organism evidence="8">
    <name type="scientific">marine metagenome</name>
    <dbReference type="NCBI Taxonomy" id="408172"/>
    <lineage>
        <taxon>unclassified sequences</taxon>
        <taxon>metagenomes</taxon>
        <taxon>ecological metagenomes</taxon>
    </lineage>
</organism>
<evidence type="ECO:0000256" key="3">
    <source>
        <dbReference type="ARBA" id="ARBA00022692"/>
    </source>
</evidence>
<evidence type="ECO:0000256" key="6">
    <source>
        <dbReference type="SAM" id="Phobius"/>
    </source>
</evidence>
<keyword evidence="3 6" id="KW-0812">Transmembrane</keyword>
<evidence type="ECO:0000256" key="5">
    <source>
        <dbReference type="ARBA" id="ARBA00023136"/>
    </source>
</evidence>
<sequence>MKKNNKRTTQHTPINPRSKIVNESIFILLLTLGVVFLISLVTSSSLEDPWTGGTVLVKPVENSAGIFGAYLSDVTIGILGYIAYILPISLIWLGYNFHRDANKEKQSQLTFLVRIVAYFIMLLFTAALAHQYAPEIKIMDDLKETFLAGGMIGKSMHEL</sequence>
<protein>
    <recommendedName>
        <fullName evidence="7">DNA translocase FtsK 4TM region domain-containing protein</fullName>
    </recommendedName>
</protein>
<dbReference type="EMBL" id="UINC01221575">
    <property type="protein sequence ID" value="SVE49967.1"/>
    <property type="molecule type" value="Genomic_DNA"/>
</dbReference>
<evidence type="ECO:0000256" key="2">
    <source>
        <dbReference type="ARBA" id="ARBA00022475"/>
    </source>
</evidence>
<keyword evidence="5 6" id="KW-0472">Membrane</keyword>
<dbReference type="Pfam" id="PF13491">
    <property type="entry name" value="FtsK_4TM"/>
    <property type="match status" value="1"/>
</dbReference>
<dbReference type="AlphaFoldDB" id="A0A383DZG7"/>
<evidence type="ECO:0000256" key="4">
    <source>
        <dbReference type="ARBA" id="ARBA00022989"/>
    </source>
</evidence>
<feature type="domain" description="DNA translocase FtsK 4TM region" evidence="7">
    <location>
        <begin position="19"/>
        <end position="157"/>
    </location>
</feature>
<proteinExistence type="predicted"/>
<accession>A0A383DZG7</accession>
<evidence type="ECO:0000256" key="1">
    <source>
        <dbReference type="ARBA" id="ARBA00004651"/>
    </source>
</evidence>
<feature type="transmembrane region" description="Helical" evidence="6">
    <location>
        <begin position="109"/>
        <end position="133"/>
    </location>
</feature>